<dbReference type="EMBL" id="BGZK01001109">
    <property type="protein sequence ID" value="GBP71451.1"/>
    <property type="molecule type" value="Genomic_DNA"/>
</dbReference>
<sequence>MEFVKNFQQTNDRVPITMHGEIIREGYSSHESSFINRLRGTSTLYEDDRWPLSPPDLRKPVDPPRPPARQVQRPRASKYGSATAARGGGSNPTPGFDGGEQIEYSRSSTKMGWLDLCVRLPLAHFPPSIPPTPLDILFLSKRLAMHWPLQGLPIYISNVIRFDGDETSGANLYTKNLKTRVTPPTPQEYSGQTWSVRAGCADTRVEHGDDGDAHKFVAKKRCRGPRLRYAETSFVYAVSYMRMRTQNDNKSA</sequence>
<proteinExistence type="predicted"/>
<gene>
    <name evidence="2" type="ORF">EVAR_46256_1</name>
</gene>
<evidence type="ECO:0000256" key="1">
    <source>
        <dbReference type="SAM" id="MobiDB-lite"/>
    </source>
</evidence>
<feature type="region of interest" description="Disordered" evidence="1">
    <location>
        <begin position="46"/>
        <end position="102"/>
    </location>
</feature>
<reference evidence="2 3" key="1">
    <citation type="journal article" date="2019" name="Commun. Biol.">
        <title>The bagworm genome reveals a unique fibroin gene that provides high tensile strength.</title>
        <authorList>
            <person name="Kono N."/>
            <person name="Nakamura H."/>
            <person name="Ohtoshi R."/>
            <person name="Tomita M."/>
            <person name="Numata K."/>
            <person name="Arakawa K."/>
        </authorList>
    </citation>
    <scope>NUCLEOTIDE SEQUENCE [LARGE SCALE GENOMIC DNA]</scope>
</reference>
<evidence type="ECO:0000313" key="3">
    <source>
        <dbReference type="Proteomes" id="UP000299102"/>
    </source>
</evidence>
<accession>A0A4C1Y5F1</accession>
<keyword evidence="3" id="KW-1185">Reference proteome</keyword>
<dbReference type="AlphaFoldDB" id="A0A4C1Y5F1"/>
<comment type="caution">
    <text evidence="2">The sequence shown here is derived from an EMBL/GenBank/DDBJ whole genome shotgun (WGS) entry which is preliminary data.</text>
</comment>
<feature type="compositionally biased region" description="Basic and acidic residues" evidence="1">
    <location>
        <begin position="46"/>
        <end position="62"/>
    </location>
</feature>
<organism evidence="2 3">
    <name type="scientific">Eumeta variegata</name>
    <name type="common">Bagworm moth</name>
    <name type="synonym">Eumeta japonica</name>
    <dbReference type="NCBI Taxonomy" id="151549"/>
    <lineage>
        <taxon>Eukaryota</taxon>
        <taxon>Metazoa</taxon>
        <taxon>Ecdysozoa</taxon>
        <taxon>Arthropoda</taxon>
        <taxon>Hexapoda</taxon>
        <taxon>Insecta</taxon>
        <taxon>Pterygota</taxon>
        <taxon>Neoptera</taxon>
        <taxon>Endopterygota</taxon>
        <taxon>Lepidoptera</taxon>
        <taxon>Glossata</taxon>
        <taxon>Ditrysia</taxon>
        <taxon>Tineoidea</taxon>
        <taxon>Psychidae</taxon>
        <taxon>Oiketicinae</taxon>
        <taxon>Eumeta</taxon>
    </lineage>
</organism>
<evidence type="ECO:0000313" key="2">
    <source>
        <dbReference type="EMBL" id="GBP71451.1"/>
    </source>
</evidence>
<name>A0A4C1Y5F1_EUMVA</name>
<protein>
    <submittedName>
        <fullName evidence="2">Uncharacterized protein</fullName>
    </submittedName>
</protein>
<dbReference type="Proteomes" id="UP000299102">
    <property type="component" value="Unassembled WGS sequence"/>
</dbReference>